<evidence type="ECO:0000313" key="2">
    <source>
        <dbReference type="Proteomes" id="UP001162992"/>
    </source>
</evidence>
<organism evidence="1 2">
    <name type="scientific">Diphasiastrum complanatum</name>
    <name type="common">Issler's clubmoss</name>
    <name type="synonym">Lycopodium complanatum</name>
    <dbReference type="NCBI Taxonomy" id="34168"/>
    <lineage>
        <taxon>Eukaryota</taxon>
        <taxon>Viridiplantae</taxon>
        <taxon>Streptophyta</taxon>
        <taxon>Embryophyta</taxon>
        <taxon>Tracheophyta</taxon>
        <taxon>Lycopodiopsida</taxon>
        <taxon>Lycopodiales</taxon>
        <taxon>Lycopodiaceae</taxon>
        <taxon>Lycopodioideae</taxon>
        <taxon>Diphasiastrum</taxon>
    </lineage>
</organism>
<name>A0ACC2CQS0_DIPCM</name>
<dbReference type="EMBL" id="CM055100">
    <property type="protein sequence ID" value="KAJ7544341.1"/>
    <property type="molecule type" value="Genomic_DNA"/>
</dbReference>
<dbReference type="Proteomes" id="UP001162992">
    <property type="component" value="Chromosome 9"/>
</dbReference>
<gene>
    <name evidence="1" type="ORF">O6H91_09G074200</name>
</gene>
<comment type="caution">
    <text evidence="1">The sequence shown here is derived from an EMBL/GenBank/DDBJ whole genome shotgun (WGS) entry which is preliminary data.</text>
</comment>
<proteinExistence type="predicted"/>
<reference evidence="2" key="1">
    <citation type="journal article" date="2024" name="Proc. Natl. Acad. Sci. U.S.A.">
        <title>Extraordinary preservation of gene collinearity over three hundred million years revealed in homosporous lycophytes.</title>
        <authorList>
            <person name="Li C."/>
            <person name="Wickell D."/>
            <person name="Kuo L.Y."/>
            <person name="Chen X."/>
            <person name="Nie B."/>
            <person name="Liao X."/>
            <person name="Peng D."/>
            <person name="Ji J."/>
            <person name="Jenkins J."/>
            <person name="Williams M."/>
            <person name="Shu S."/>
            <person name="Plott C."/>
            <person name="Barry K."/>
            <person name="Rajasekar S."/>
            <person name="Grimwood J."/>
            <person name="Han X."/>
            <person name="Sun S."/>
            <person name="Hou Z."/>
            <person name="He W."/>
            <person name="Dai G."/>
            <person name="Sun C."/>
            <person name="Schmutz J."/>
            <person name="Leebens-Mack J.H."/>
            <person name="Li F.W."/>
            <person name="Wang L."/>
        </authorList>
    </citation>
    <scope>NUCLEOTIDE SEQUENCE [LARGE SCALE GENOMIC DNA]</scope>
    <source>
        <strain evidence="2">cv. PW_Plant_1</strain>
    </source>
</reference>
<evidence type="ECO:0000313" key="1">
    <source>
        <dbReference type="EMBL" id="KAJ7544341.1"/>
    </source>
</evidence>
<protein>
    <submittedName>
        <fullName evidence="1">Uncharacterized protein</fullName>
    </submittedName>
</protein>
<accession>A0ACC2CQS0</accession>
<keyword evidence="2" id="KW-1185">Reference proteome</keyword>
<sequence length="208" mass="23210">MLLFFLLLEEESGKMKAWFKGLNVRVGLLGPNGAGNSTAFSIMVGRQRPTSGVIRLGLINITDYPLQKRARLGIGYMTQELLEGFCLDNVRHTLGRALSGGERHRTELARSLASNCSGGPPSILLVDEPFAGVDPIGVNEIQIQLRRLCEAHQMGILITDHKVNETLDICNRAYVVHKGQVMAYGKPDDIYNNQYVKEHYLGERFQRL</sequence>